<evidence type="ECO:0000313" key="7">
    <source>
        <dbReference type="Proteomes" id="UP000780875"/>
    </source>
</evidence>
<dbReference type="PROSITE" id="PS50977">
    <property type="entry name" value="HTH_TETR_2"/>
    <property type="match status" value="1"/>
</dbReference>
<dbReference type="RefSeq" id="WP_224122045.1">
    <property type="nucleotide sequence ID" value="NZ_JAIQZJ010000002.1"/>
</dbReference>
<dbReference type="InterPro" id="IPR050109">
    <property type="entry name" value="HTH-type_TetR-like_transc_reg"/>
</dbReference>
<feature type="domain" description="HTH tetR-type" evidence="5">
    <location>
        <begin position="13"/>
        <end position="73"/>
    </location>
</feature>
<dbReference type="EMBL" id="JAIQZJ010000002">
    <property type="protein sequence ID" value="MBZ5737669.1"/>
    <property type="molecule type" value="Genomic_DNA"/>
</dbReference>
<dbReference type="Pfam" id="PF00440">
    <property type="entry name" value="TetR_N"/>
    <property type="match status" value="1"/>
</dbReference>
<keyword evidence="1" id="KW-0805">Transcription regulation</keyword>
<dbReference type="SUPFAM" id="SSF46689">
    <property type="entry name" value="Homeodomain-like"/>
    <property type="match status" value="1"/>
</dbReference>
<keyword evidence="7" id="KW-1185">Reference proteome</keyword>
<keyword evidence="2 4" id="KW-0238">DNA-binding</keyword>
<organism evidence="6 7">
    <name type="scientific">Nocardioides mangrovi</name>
    <dbReference type="NCBI Taxonomy" id="2874580"/>
    <lineage>
        <taxon>Bacteria</taxon>
        <taxon>Bacillati</taxon>
        <taxon>Actinomycetota</taxon>
        <taxon>Actinomycetes</taxon>
        <taxon>Propionibacteriales</taxon>
        <taxon>Nocardioidaceae</taxon>
        <taxon>Nocardioides</taxon>
    </lineage>
</organism>
<evidence type="ECO:0000256" key="3">
    <source>
        <dbReference type="ARBA" id="ARBA00023163"/>
    </source>
</evidence>
<dbReference type="InterPro" id="IPR001647">
    <property type="entry name" value="HTH_TetR"/>
</dbReference>
<name>A0ABS7U9Z8_9ACTN</name>
<gene>
    <name evidence="6" type="ORF">K8U61_05805</name>
</gene>
<accession>A0ABS7U9Z8</accession>
<dbReference type="Proteomes" id="UP000780875">
    <property type="component" value="Unassembled WGS sequence"/>
</dbReference>
<keyword evidence="3" id="KW-0804">Transcription</keyword>
<evidence type="ECO:0000256" key="2">
    <source>
        <dbReference type="ARBA" id="ARBA00023125"/>
    </source>
</evidence>
<dbReference type="PRINTS" id="PR00455">
    <property type="entry name" value="HTHTETR"/>
</dbReference>
<comment type="caution">
    <text evidence="6">The sequence shown here is derived from an EMBL/GenBank/DDBJ whole genome shotgun (WGS) entry which is preliminary data.</text>
</comment>
<dbReference type="InterPro" id="IPR041347">
    <property type="entry name" value="MftR_C"/>
</dbReference>
<dbReference type="Gene3D" id="1.10.10.60">
    <property type="entry name" value="Homeodomain-like"/>
    <property type="match status" value="1"/>
</dbReference>
<dbReference type="PANTHER" id="PTHR30055:SF238">
    <property type="entry name" value="MYCOFACTOCIN BIOSYNTHESIS TRANSCRIPTIONAL REGULATOR MFTR-RELATED"/>
    <property type="match status" value="1"/>
</dbReference>
<feature type="DNA-binding region" description="H-T-H motif" evidence="4">
    <location>
        <begin position="36"/>
        <end position="55"/>
    </location>
</feature>
<dbReference type="Gene3D" id="1.10.357.10">
    <property type="entry name" value="Tetracycline Repressor, domain 2"/>
    <property type="match status" value="1"/>
</dbReference>
<evidence type="ECO:0000256" key="1">
    <source>
        <dbReference type="ARBA" id="ARBA00023015"/>
    </source>
</evidence>
<sequence length="193" mass="21052">MTTESPLREVARNAVRDEVMRAAWLLFAEHGFEATTVEQIAQAAGMSRRTFFRYFTGKDELILEKLLEAGDRLAEALRARPADEPAWAALRGAFDSVVAGQEQNPEAARRLGQLLRDEPSTRGTMEVRRRRWTETLGPLVAERLPDGSPLAGAAVAGAAIACLDAAQDAWFEDLDSRFVDHLDAAMAAVSAGV</sequence>
<protein>
    <submittedName>
        <fullName evidence="6">TetR family transcriptional regulator</fullName>
    </submittedName>
</protein>
<dbReference type="PANTHER" id="PTHR30055">
    <property type="entry name" value="HTH-TYPE TRANSCRIPTIONAL REGULATOR RUTR"/>
    <property type="match status" value="1"/>
</dbReference>
<evidence type="ECO:0000256" key="4">
    <source>
        <dbReference type="PROSITE-ProRule" id="PRU00335"/>
    </source>
</evidence>
<dbReference type="Pfam" id="PF17754">
    <property type="entry name" value="TetR_C_14"/>
    <property type="match status" value="1"/>
</dbReference>
<reference evidence="6 7" key="1">
    <citation type="submission" date="2021-09" db="EMBL/GenBank/DDBJ databases">
        <title>Whole genome sequence of Nocardioides sp. GBK3QG-3.</title>
        <authorList>
            <person name="Tuo L."/>
        </authorList>
    </citation>
    <scope>NUCLEOTIDE SEQUENCE [LARGE SCALE GENOMIC DNA]</scope>
    <source>
        <strain evidence="6 7">GBK3QG-3</strain>
    </source>
</reference>
<evidence type="ECO:0000259" key="5">
    <source>
        <dbReference type="PROSITE" id="PS50977"/>
    </source>
</evidence>
<proteinExistence type="predicted"/>
<evidence type="ECO:0000313" key="6">
    <source>
        <dbReference type="EMBL" id="MBZ5737669.1"/>
    </source>
</evidence>
<dbReference type="InterPro" id="IPR009057">
    <property type="entry name" value="Homeodomain-like_sf"/>
</dbReference>